<protein>
    <recommendedName>
        <fullName evidence="3">Nucleotidyltransferase</fullName>
    </recommendedName>
</protein>
<dbReference type="KEGG" id="tgg:A3K92_02015"/>
<dbReference type="OrthoDB" id="359531at2157"/>
<dbReference type="RefSeq" id="WP_088884681.1">
    <property type="nucleotide sequence ID" value="NZ_CP014855.1"/>
</dbReference>
<proteinExistence type="predicted"/>
<dbReference type="EMBL" id="CP014855">
    <property type="protein sequence ID" value="ASJ00341.1"/>
    <property type="molecule type" value="Genomic_DNA"/>
</dbReference>
<keyword evidence="2" id="KW-1185">Reference proteome</keyword>
<dbReference type="Proteomes" id="UP000250134">
    <property type="component" value="Chromosome"/>
</dbReference>
<dbReference type="Pfam" id="PF08843">
    <property type="entry name" value="AbiEii"/>
    <property type="match status" value="1"/>
</dbReference>
<organism evidence="1 2">
    <name type="scientific">Thermococcus gorgonarius</name>
    <dbReference type="NCBI Taxonomy" id="71997"/>
    <lineage>
        <taxon>Archaea</taxon>
        <taxon>Methanobacteriati</taxon>
        <taxon>Methanobacteriota</taxon>
        <taxon>Thermococci</taxon>
        <taxon>Thermococcales</taxon>
        <taxon>Thermococcaceae</taxon>
        <taxon>Thermococcus</taxon>
    </lineage>
</organism>
<evidence type="ECO:0000313" key="1">
    <source>
        <dbReference type="EMBL" id="ASJ00341.1"/>
    </source>
</evidence>
<dbReference type="GeneID" id="33331285"/>
<sequence length="338" mass="40156">MPDESLLMEIRKNERRGFARFVSRKTKIKSVDLVEWDYIIHTILKELERDPLFKENYVFKGGTCLVKCHLGYYRFSRDLDFAYRQGDELREMSRSRLKKFLNEETGRIAEILKCVARDLGLEFQYNSHSDFNNHRYFSFLLGPGWFREIILYSPLREKIKIEVNYAERLAFRPKTLKAHTLLSWKRVELTPKEYERYVEFLGNYYPVSLVAYSDREILVEKVRALLTRKEFKLRDLYDLYKLHQRGLKVSHYRNEIADKVRTYLALSSTASQNLGSSIEALQKGKFLVDIEPEIDRDIGLIVEPFSKEEFLNFVEELRFELGNLIDELKDLIEVETNG</sequence>
<reference evidence="1 2" key="1">
    <citation type="submission" date="2016-03" db="EMBL/GenBank/DDBJ databases">
        <title>Complete genome sequence of Thermococcus gorgonarius.</title>
        <authorList>
            <person name="Oger P.M."/>
        </authorList>
    </citation>
    <scope>NUCLEOTIDE SEQUENCE [LARGE SCALE GENOMIC DNA]</scope>
    <source>
        <strain evidence="1 2">W-12</strain>
    </source>
</reference>
<evidence type="ECO:0008006" key="3">
    <source>
        <dbReference type="Google" id="ProtNLM"/>
    </source>
</evidence>
<dbReference type="InterPro" id="IPR014942">
    <property type="entry name" value="AbiEii"/>
</dbReference>
<dbReference type="AlphaFoldDB" id="A0A2Z2MCR0"/>
<evidence type="ECO:0000313" key="2">
    <source>
        <dbReference type="Proteomes" id="UP000250134"/>
    </source>
</evidence>
<gene>
    <name evidence="1" type="ORF">A3K92_02015</name>
</gene>
<accession>A0A2Z2MCR0</accession>
<name>A0A2Z2MCR0_THEGO</name>
<dbReference type="Gene3D" id="3.10.450.620">
    <property type="entry name" value="JHP933, nucleotidyltransferase-like core domain"/>
    <property type="match status" value="1"/>
</dbReference>